<gene>
    <name evidence="3" type="ORF">NZH93_08515</name>
</gene>
<dbReference type="Proteomes" id="UP001141259">
    <property type="component" value="Unassembled WGS sequence"/>
</dbReference>
<dbReference type="PANTHER" id="PTHR43540:SF6">
    <property type="entry name" value="ISOCHORISMATASE-LIKE DOMAIN-CONTAINING PROTEIN"/>
    <property type="match status" value="1"/>
</dbReference>
<proteinExistence type="predicted"/>
<keyword evidence="4" id="KW-1185">Reference proteome</keyword>
<dbReference type="RefSeq" id="WP_259622410.1">
    <property type="nucleotide sequence ID" value="NZ_JANYMP010000003.1"/>
</dbReference>
<organism evidence="3 4">
    <name type="scientific">Umezawaea endophytica</name>
    <dbReference type="NCBI Taxonomy" id="1654476"/>
    <lineage>
        <taxon>Bacteria</taxon>
        <taxon>Bacillati</taxon>
        <taxon>Actinomycetota</taxon>
        <taxon>Actinomycetes</taxon>
        <taxon>Pseudonocardiales</taxon>
        <taxon>Pseudonocardiaceae</taxon>
        <taxon>Umezawaea</taxon>
    </lineage>
</organism>
<evidence type="ECO:0000313" key="3">
    <source>
        <dbReference type="EMBL" id="MCS7476897.1"/>
    </source>
</evidence>
<evidence type="ECO:0000256" key="1">
    <source>
        <dbReference type="ARBA" id="ARBA00022801"/>
    </source>
</evidence>
<dbReference type="InterPro" id="IPR000868">
    <property type="entry name" value="Isochorismatase-like_dom"/>
</dbReference>
<protein>
    <submittedName>
        <fullName evidence="3">Cysteine hydrolase</fullName>
    </submittedName>
</protein>
<dbReference type="Gene3D" id="3.40.50.850">
    <property type="entry name" value="Isochorismatase-like"/>
    <property type="match status" value="1"/>
</dbReference>
<name>A0A9X3AE52_9PSEU</name>
<dbReference type="PANTHER" id="PTHR43540">
    <property type="entry name" value="PEROXYUREIDOACRYLATE/UREIDOACRYLATE AMIDOHYDROLASE-RELATED"/>
    <property type="match status" value="1"/>
</dbReference>
<keyword evidence="1 3" id="KW-0378">Hydrolase</keyword>
<sequence length="198" mass="21486">MSRPALLVLDMVNELVHPDGHYSHVCQEQVASRGVIDRARVAIDRARLAGVPVIFVVLGYSDHYEDWPSGSILFGPPDPERRFTLGSWGTRVHDELAPQLGEDVVVKQRISPFHGTNLELLLRARKIDTLLLAGVATDLVVLLTALEAHDLGFAVEVLEDTTATASERVQDAALLLAARTAVISSVDRSLPLAGQDIA</sequence>
<evidence type="ECO:0000259" key="2">
    <source>
        <dbReference type="Pfam" id="PF00857"/>
    </source>
</evidence>
<dbReference type="CDD" id="cd00431">
    <property type="entry name" value="cysteine_hydrolases"/>
    <property type="match status" value="1"/>
</dbReference>
<dbReference type="InterPro" id="IPR036380">
    <property type="entry name" value="Isochorismatase-like_sf"/>
</dbReference>
<evidence type="ECO:0000313" key="4">
    <source>
        <dbReference type="Proteomes" id="UP001141259"/>
    </source>
</evidence>
<dbReference type="AlphaFoldDB" id="A0A9X3AE52"/>
<feature type="domain" description="Isochorismatase-like" evidence="2">
    <location>
        <begin position="5"/>
        <end position="186"/>
    </location>
</feature>
<dbReference type="EMBL" id="JANYMP010000003">
    <property type="protein sequence ID" value="MCS7476897.1"/>
    <property type="molecule type" value="Genomic_DNA"/>
</dbReference>
<dbReference type="SUPFAM" id="SSF52499">
    <property type="entry name" value="Isochorismatase-like hydrolases"/>
    <property type="match status" value="1"/>
</dbReference>
<dbReference type="GO" id="GO:0016787">
    <property type="term" value="F:hydrolase activity"/>
    <property type="evidence" value="ECO:0007669"/>
    <property type="project" value="UniProtKB-KW"/>
</dbReference>
<accession>A0A9X3AE52</accession>
<reference evidence="3" key="1">
    <citation type="submission" date="2022-08" db="EMBL/GenBank/DDBJ databases">
        <authorList>
            <person name="Tistechok S."/>
            <person name="Samborskyy M."/>
            <person name="Roman I."/>
        </authorList>
    </citation>
    <scope>NUCLEOTIDE SEQUENCE</scope>
    <source>
        <strain evidence="3">DSM 103496</strain>
    </source>
</reference>
<dbReference type="InterPro" id="IPR050272">
    <property type="entry name" value="Isochorismatase-like_hydrls"/>
</dbReference>
<dbReference type="Pfam" id="PF00857">
    <property type="entry name" value="Isochorismatase"/>
    <property type="match status" value="1"/>
</dbReference>
<comment type="caution">
    <text evidence="3">The sequence shown here is derived from an EMBL/GenBank/DDBJ whole genome shotgun (WGS) entry which is preliminary data.</text>
</comment>